<dbReference type="Pfam" id="PF01926">
    <property type="entry name" value="MMR_HSR1"/>
    <property type="match status" value="1"/>
</dbReference>
<dbReference type="InterPro" id="IPR027417">
    <property type="entry name" value="P-loop_NTPase"/>
</dbReference>
<dbReference type="EMBL" id="CAJOBA010001137">
    <property type="protein sequence ID" value="CAF3578529.1"/>
    <property type="molecule type" value="Genomic_DNA"/>
</dbReference>
<evidence type="ECO:0000259" key="1">
    <source>
        <dbReference type="Pfam" id="PF01926"/>
    </source>
</evidence>
<gene>
    <name evidence="3" type="ORF">GPM918_LOCUS19658</name>
    <name evidence="2" type="ORF">OVA965_LOCUS4363</name>
    <name evidence="5" type="ORF">SRO942_LOCUS19655</name>
    <name evidence="4" type="ORF">TMI583_LOCUS4361</name>
</gene>
<dbReference type="SUPFAM" id="SSF52540">
    <property type="entry name" value="P-loop containing nucleoside triphosphate hydrolases"/>
    <property type="match status" value="1"/>
</dbReference>
<evidence type="ECO:0000313" key="6">
    <source>
        <dbReference type="Proteomes" id="UP000663829"/>
    </source>
</evidence>
<name>A0A814QM89_9BILA</name>
<dbReference type="CDD" id="cd00882">
    <property type="entry name" value="Ras_like_GTPase"/>
    <property type="match status" value="1"/>
</dbReference>
<evidence type="ECO:0000313" key="3">
    <source>
        <dbReference type="EMBL" id="CAF1120315.1"/>
    </source>
</evidence>
<feature type="domain" description="G" evidence="1">
    <location>
        <begin position="58"/>
        <end position="120"/>
    </location>
</feature>
<accession>A0A814QM89</accession>
<proteinExistence type="predicted"/>
<dbReference type="InterPro" id="IPR006073">
    <property type="entry name" value="GTP-bd"/>
</dbReference>
<evidence type="ECO:0000313" key="5">
    <source>
        <dbReference type="EMBL" id="CAF3883947.1"/>
    </source>
</evidence>
<protein>
    <recommendedName>
        <fullName evidence="1">G domain-containing protein</fullName>
    </recommendedName>
</protein>
<dbReference type="GO" id="GO:0005525">
    <property type="term" value="F:GTP binding"/>
    <property type="evidence" value="ECO:0007669"/>
    <property type="project" value="InterPro"/>
</dbReference>
<dbReference type="Proteomes" id="UP000681722">
    <property type="component" value="Unassembled WGS sequence"/>
</dbReference>
<evidence type="ECO:0000313" key="4">
    <source>
        <dbReference type="EMBL" id="CAF3578529.1"/>
    </source>
</evidence>
<keyword evidence="6" id="KW-1185">Reference proteome</keyword>
<dbReference type="Proteomes" id="UP000677228">
    <property type="component" value="Unassembled WGS sequence"/>
</dbReference>
<dbReference type="OrthoDB" id="8954335at2759"/>
<comment type="caution">
    <text evidence="3">The sequence shown here is derived from an EMBL/GenBank/DDBJ whole genome shotgun (WGS) entry which is preliminary data.</text>
</comment>
<dbReference type="Gene3D" id="3.40.50.300">
    <property type="entry name" value="P-loop containing nucleotide triphosphate hydrolases"/>
    <property type="match status" value="1"/>
</dbReference>
<dbReference type="EMBL" id="CAJNOK010001137">
    <property type="protein sequence ID" value="CAF0795508.1"/>
    <property type="molecule type" value="Genomic_DNA"/>
</dbReference>
<organism evidence="3 6">
    <name type="scientific">Didymodactylos carnosus</name>
    <dbReference type="NCBI Taxonomy" id="1234261"/>
    <lineage>
        <taxon>Eukaryota</taxon>
        <taxon>Metazoa</taxon>
        <taxon>Spiralia</taxon>
        <taxon>Gnathifera</taxon>
        <taxon>Rotifera</taxon>
        <taxon>Eurotatoria</taxon>
        <taxon>Bdelloidea</taxon>
        <taxon>Philodinida</taxon>
        <taxon>Philodinidae</taxon>
        <taxon>Didymodactylos</taxon>
    </lineage>
</organism>
<reference evidence="3" key="1">
    <citation type="submission" date="2021-02" db="EMBL/GenBank/DDBJ databases">
        <authorList>
            <person name="Nowell W R."/>
        </authorList>
    </citation>
    <scope>NUCLEOTIDE SEQUENCE</scope>
</reference>
<sequence length="386" mass="43019">MNKRIPQLVAREDEPSTENSESLNYLKQKLLEIRRRDYDSTAIADAKAIQKISAEFEILVFGPARVGKSALIKALSGDANIQTSLGLNACTTMSERYVDQFGVCWWDTPGIEQWQESDAKAFLHDKFYVRRIMPRAALFCRSPGALGNLSVVRYMFNELEKHGVVLFIVLTRWPFLPNREQVGIVEEAVQILGGEAQGIYPVQITSPITTVEVIPKQSSIFCSRSKEIPSQQQSTLVASEQKYRAIECRANSSYIVPVNSHSDTNNNGETIPALNVNLLRQLIILKTAQGNSNDEKLIDLYKNQISLLTNVGYQAFEILDDLGYGAARFHLNKKELEIYKSLKEGGNNKHYATPTVKTVIDKVTSTISLPVALTTLAGQLIGHATK</sequence>
<dbReference type="AlphaFoldDB" id="A0A814QM89"/>
<dbReference type="Proteomes" id="UP000682733">
    <property type="component" value="Unassembled WGS sequence"/>
</dbReference>
<evidence type="ECO:0000313" key="2">
    <source>
        <dbReference type="EMBL" id="CAF0795508.1"/>
    </source>
</evidence>
<dbReference type="EMBL" id="CAJOBC010006023">
    <property type="protein sequence ID" value="CAF3883947.1"/>
    <property type="molecule type" value="Genomic_DNA"/>
</dbReference>
<dbReference type="EMBL" id="CAJNOQ010006023">
    <property type="protein sequence ID" value="CAF1120315.1"/>
    <property type="molecule type" value="Genomic_DNA"/>
</dbReference>
<dbReference type="Proteomes" id="UP000663829">
    <property type="component" value="Unassembled WGS sequence"/>
</dbReference>